<evidence type="ECO:0000256" key="2">
    <source>
        <dbReference type="ARBA" id="ARBA00008954"/>
    </source>
</evidence>
<dbReference type="Pfam" id="PF01636">
    <property type="entry name" value="APH"/>
    <property type="match status" value="1"/>
</dbReference>
<dbReference type="InterPro" id="IPR002575">
    <property type="entry name" value="Aminoglycoside_PTrfase"/>
</dbReference>
<dbReference type="Pfam" id="PF00202">
    <property type="entry name" value="Aminotran_3"/>
    <property type="match status" value="1"/>
</dbReference>
<dbReference type="Proteomes" id="UP001597319">
    <property type="component" value="Unassembled WGS sequence"/>
</dbReference>
<evidence type="ECO:0000313" key="5">
    <source>
        <dbReference type="EMBL" id="MFD2562735.1"/>
    </source>
</evidence>
<comment type="similarity">
    <text evidence="2">Belongs to the class-III pyridoxal-phosphate-dependent aminotransferase family.</text>
</comment>
<dbReference type="PANTHER" id="PTHR45688:SF13">
    <property type="entry name" value="ALANINE--GLYOXYLATE AMINOTRANSFERASE 2-LIKE"/>
    <property type="match status" value="1"/>
</dbReference>
<dbReference type="InterPro" id="IPR049704">
    <property type="entry name" value="Aminotrans_3_PPA_site"/>
</dbReference>
<evidence type="ECO:0000313" key="6">
    <source>
        <dbReference type="Proteomes" id="UP001597319"/>
    </source>
</evidence>
<dbReference type="PROSITE" id="PS00600">
    <property type="entry name" value="AA_TRANSFER_CLASS_3"/>
    <property type="match status" value="1"/>
</dbReference>
<sequence length="755" mass="85788">MDQLLETEFGFDKPEIKRLNGYDNVNYLVKNKLKKYVFKTYPYNKELLDVLKAENETLLHLQEKDTNPFPKPISFTEDAFIKVLEIDGSKIICRMLSFLDGKFLGDIESTEELFSSLGTFLAEMDIKLQKFDSYVLKARQWEWDIQYVHLNKKYLDDIVDPHDRSVVQYFFQQFEQNVVPLLPELRKQVIHNDANEWNILTKNGKVSGIIDFGDLAYSHVINELAIAITYACYDKETPLDWAPIILKAYHSVLPLEEKEIKVLYYLIAARLCTSVCNSAHSRKINPDNAYAIVSEKSAWQMLHKWLRINPIGAEKVFRKAIGLPVHKTPSTEEEIKRRHQYISPILSLSYKEPIFMSRSAFQYMYDADGNTFLDAYNNIPHVGHSHPKVVEAGQRQMAQLNTNTRYLYDLLPTYAEKLLSKFPNTLNKVFFVNSGSAASDLTMRMAHAHTNQKTVMVMEHGYHGNTQISIDISDYKFNNPKGQGQKKYILKTPIPDTYRGKYTGENAGKLYAEEAVKQIEDTDHPIAAFITEPIVGCGGQVPLAKGYLKEIYPAIRKQGGICISDEVQTGFGRLGDHFWGFEAQEVVPDMVIVGKPIANGHPMGAVITTDEIAESFGKGVQFFSSFGGNPVSCAIGLSVLEVIEEEKLQENAKEVGDYYKSILSELQKKYDCIGDVRGSGLFLGIEIIKGKNRETNRSLAHHIKNELRNKFILISTDGPDDSVLKTKPPLCFTKENAKEVVDTIDEILEAYYQKV</sequence>
<dbReference type="EMBL" id="JBHULE010000019">
    <property type="protein sequence ID" value="MFD2562735.1"/>
    <property type="molecule type" value="Genomic_DNA"/>
</dbReference>
<comment type="caution">
    <text evidence="5">The sequence shown here is derived from an EMBL/GenBank/DDBJ whole genome shotgun (WGS) entry which is preliminary data.</text>
</comment>
<gene>
    <name evidence="5" type="ORF">ACFSR1_08625</name>
</gene>
<protein>
    <submittedName>
        <fullName evidence="5">Aminotransferase class III-fold pyridoxal phosphate-dependent enzyme</fullName>
    </submittedName>
</protein>
<comment type="cofactor">
    <cofactor evidence="1">
        <name>pyridoxal 5'-phosphate</name>
        <dbReference type="ChEBI" id="CHEBI:597326"/>
    </cofactor>
</comment>
<dbReference type="GO" id="GO:0008483">
    <property type="term" value="F:transaminase activity"/>
    <property type="evidence" value="ECO:0007669"/>
    <property type="project" value="UniProtKB-KW"/>
</dbReference>
<accession>A0ABW5LDV7</accession>
<feature type="domain" description="Aminoglycoside phosphotransferase" evidence="4">
    <location>
        <begin position="17"/>
        <end position="250"/>
    </location>
</feature>
<dbReference type="InterPro" id="IPR015424">
    <property type="entry name" value="PyrdxlP-dep_Trfase"/>
</dbReference>
<dbReference type="Gene3D" id="3.90.1200.10">
    <property type="match status" value="1"/>
</dbReference>
<dbReference type="InterPro" id="IPR005814">
    <property type="entry name" value="Aminotrans_3"/>
</dbReference>
<keyword evidence="3" id="KW-0663">Pyridoxal phosphate</keyword>
<keyword evidence="5" id="KW-0808">Transferase</keyword>
<dbReference type="Gene3D" id="3.40.640.10">
    <property type="entry name" value="Type I PLP-dependent aspartate aminotransferase-like (Major domain)"/>
    <property type="match status" value="1"/>
</dbReference>
<dbReference type="CDD" id="cd00610">
    <property type="entry name" value="OAT_like"/>
    <property type="match status" value="1"/>
</dbReference>
<dbReference type="PANTHER" id="PTHR45688">
    <property type="match status" value="1"/>
</dbReference>
<evidence type="ECO:0000256" key="1">
    <source>
        <dbReference type="ARBA" id="ARBA00001933"/>
    </source>
</evidence>
<dbReference type="SUPFAM" id="SSF56112">
    <property type="entry name" value="Protein kinase-like (PK-like)"/>
    <property type="match status" value="1"/>
</dbReference>
<keyword evidence="5" id="KW-0032">Aminotransferase</keyword>
<dbReference type="SUPFAM" id="SSF53383">
    <property type="entry name" value="PLP-dependent transferases"/>
    <property type="match status" value="1"/>
</dbReference>
<organism evidence="5 6">
    <name type="scientific">Aquimarina rubra</name>
    <dbReference type="NCBI Taxonomy" id="1920033"/>
    <lineage>
        <taxon>Bacteria</taxon>
        <taxon>Pseudomonadati</taxon>
        <taxon>Bacteroidota</taxon>
        <taxon>Flavobacteriia</taxon>
        <taxon>Flavobacteriales</taxon>
        <taxon>Flavobacteriaceae</taxon>
        <taxon>Aquimarina</taxon>
    </lineage>
</organism>
<dbReference type="InterPro" id="IPR011009">
    <property type="entry name" value="Kinase-like_dom_sf"/>
</dbReference>
<dbReference type="Gene3D" id="3.90.1150.10">
    <property type="entry name" value="Aspartate Aminotransferase, domain 1"/>
    <property type="match status" value="1"/>
</dbReference>
<keyword evidence="6" id="KW-1185">Reference proteome</keyword>
<dbReference type="RefSeq" id="WP_378291584.1">
    <property type="nucleotide sequence ID" value="NZ_JBHULE010000019.1"/>
</dbReference>
<name>A0ABW5LDV7_9FLAO</name>
<dbReference type="InterPro" id="IPR015421">
    <property type="entry name" value="PyrdxlP-dep_Trfase_major"/>
</dbReference>
<evidence type="ECO:0000259" key="4">
    <source>
        <dbReference type="Pfam" id="PF01636"/>
    </source>
</evidence>
<reference evidence="6" key="1">
    <citation type="journal article" date="2019" name="Int. J. Syst. Evol. Microbiol.">
        <title>The Global Catalogue of Microorganisms (GCM) 10K type strain sequencing project: providing services to taxonomists for standard genome sequencing and annotation.</title>
        <authorList>
            <consortium name="The Broad Institute Genomics Platform"/>
            <consortium name="The Broad Institute Genome Sequencing Center for Infectious Disease"/>
            <person name="Wu L."/>
            <person name="Ma J."/>
        </authorList>
    </citation>
    <scope>NUCLEOTIDE SEQUENCE [LARGE SCALE GENOMIC DNA]</scope>
    <source>
        <strain evidence="6">KCTC 52274</strain>
    </source>
</reference>
<proteinExistence type="inferred from homology"/>
<dbReference type="InterPro" id="IPR015422">
    <property type="entry name" value="PyrdxlP-dep_Trfase_small"/>
</dbReference>
<evidence type="ECO:0000256" key="3">
    <source>
        <dbReference type="ARBA" id="ARBA00022898"/>
    </source>
</evidence>